<feature type="transmembrane region" description="Helical" evidence="1">
    <location>
        <begin position="6"/>
        <end position="26"/>
    </location>
</feature>
<organism evidence="2">
    <name type="scientific">viral metagenome</name>
    <dbReference type="NCBI Taxonomy" id="1070528"/>
    <lineage>
        <taxon>unclassified sequences</taxon>
        <taxon>metagenomes</taxon>
        <taxon>organismal metagenomes</taxon>
    </lineage>
</organism>
<dbReference type="AlphaFoldDB" id="A0A6C0KU88"/>
<keyword evidence="1" id="KW-1133">Transmembrane helix</keyword>
<dbReference type="EMBL" id="MN740975">
    <property type="protein sequence ID" value="QHU20823.1"/>
    <property type="molecule type" value="Genomic_DNA"/>
</dbReference>
<evidence type="ECO:0000313" key="2">
    <source>
        <dbReference type="EMBL" id="QHU20823.1"/>
    </source>
</evidence>
<reference evidence="2" key="1">
    <citation type="journal article" date="2020" name="Nature">
        <title>Giant virus diversity and host interactions through global metagenomics.</title>
        <authorList>
            <person name="Schulz F."/>
            <person name="Roux S."/>
            <person name="Paez-Espino D."/>
            <person name="Jungbluth S."/>
            <person name="Walsh D.A."/>
            <person name="Denef V.J."/>
            <person name="McMahon K.D."/>
            <person name="Konstantinidis K.T."/>
            <person name="Eloe-Fadrosh E.A."/>
            <person name="Kyrpides N.C."/>
            <person name="Woyke T."/>
        </authorList>
    </citation>
    <scope>NUCLEOTIDE SEQUENCE</scope>
    <source>
        <strain evidence="2">GVMAG-S-3300013094-100</strain>
    </source>
</reference>
<accession>A0A6C0KU88</accession>
<keyword evidence="1" id="KW-0812">Transmembrane</keyword>
<protein>
    <submittedName>
        <fullName evidence="2">Uncharacterized protein</fullName>
    </submittedName>
</protein>
<proteinExistence type="predicted"/>
<sequence>MESKGFSLNIPVFILAFCIGILYIYLAKPAYKRVIKYPTPETCGKIIYKDKSNNCFVYDYEKVECTNDKKPQPVNI</sequence>
<evidence type="ECO:0000256" key="1">
    <source>
        <dbReference type="SAM" id="Phobius"/>
    </source>
</evidence>
<keyword evidence="1" id="KW-0472">Membrane</keyword>
<name>A0A6C0KU88_9ZZZZ</name>